<feature type="domain" description="Chitin-binding type-1" evidence="4">
    <location>
        <begin position="635"/>
        <end position="680"/>
    </location>
</feature>
<dbReference type="PROSITE" id="PS50941">
    <property type="entry name" value="CHIT_BIND_I_2"/>
    <property type="match status" value="2"/>
</dbReference>
<evidence type="ECO:0000256" key="1">
    <source>
        <dbReference type="ARBA" id="ARBA00022669"/>
    </source>
</evidence>
<feature type="disulfide bond" evidence="2">
    <location>
        <begin position="654"/>
        <end position="668"/>
    </location>
</feature>
<evidence type="ECO:0000259" key="4">
    <source>
        <dbReference type="PROSITE" id="PS50941"/>
    </source>
</evidence>
<keyword evidence="6" id="KW-1185">Reference proteome</keyword>
<dbReference type="STRING" id="331657.A0A4U0VMR6"/>
<name>A0A4U0VMR6_9PEZI</name>
<dbReference type="SUPFAM" id="SSF57016">
    <property type="entry name" value="Plant lectins/antimicrobial peptides"/>
    <property type="match status" value="2"/>
</dbReference>
<dbReference type="SMART" id="SM00270">
    <property type="entry name" value="ChtBD1"/>
    <property type="match status" value="2"/>
</dbReference>
<evidence type="ECO:0000256" key="2">
    <source>
        <dbReference type="PROSITE-ProRule" id="PRU00261"/>
    </source>
</evidence>
<keyword evidence="2" id="KW-1015">Disulfide bond</keyword>
<feature type="compositionally biased region" description="Low complexity" evidence="3">
    <location>
        <begin position="101"/>
        <end position="125"/>
    </location>
</feature>
<dbReference type="CDD" id="cd11618">
    <property type="entry name" value="ChtBD1_1"/>
    <property type="match status" value="2"/>
</dbReference>
<evidence type="ECO:0000313" key="6">
    <source>
        <dbReference type="Proteomes" id="UP000308768"/>
    </source>
</evidence>
<sequence length="680" mass="67369">VTSASLSTGLTDPTSSTAGPYGNGTNTTASAAGTGFPFRPTGFPAGASNFTWQNPYCNNSHIHTGTGPCDCVDAPTQGPYANGTASATATGTGVVSATTTTSATSSIASSTTASSTSSSSAHTSSDPITAPFPNGNSTTSPSFATGTGSVAAPLITGASNSSNFTWLNPYCNNSHIHTGTGPCDCVDAPTPGPYANGTGTASATATATGTGISSSTTVDPSVNATTTTASSSLVAPLSTGVSSTITAAPLTTGTSAGNQTWLNEYCKNRHIHTGTGPCDCVDAPTQGPYGNGTASATAFATGATAVSSSSASLVSASTSSSVDPSSSSANATATSSSARVLFTPPANSTVWLNPYCNSTHVHIGTEPCDCVDAPKTSTTLNTTATADPTTTTTVVVSTVVESPVPVTVTRSSSIVTSTGVASSTVSPIVTSTGVASSTASSISMTTSTIYSTKIVTVTRCATTVKNCPAHSTVTVTSVIAVSTTVCPVTTTSVSASASTASPDHSSHYGHNDHGHNDYDGNSWHKGQPSGNRWSWHNPWEASKTSSSIAAPTATLKVSTDGNCGGSTGQTCQGSRWGDCCSQYGYCGASSLYCLNSLGCNSAFGSCADSATTLLKSFTKSSRPATPSAALTVSPDGSCGEDTGNTCQGSAFGNCCSQYGWCGTSSAHCDAGCLSAFGTCK</sequence>
<keyword evidence="1 2" id="KW-0147">Chitin-binding</keyword>
<feature type="compositionally biased region" description="Low complexity" evidence="3">
    <location>
        <begin position="23"/>
        <end position="35"/>
    </location>
</feature>
<dbReference type="AlphaFoldDB" id="A0A4U0VMR6"/>
<feature type="region of interest" description="Disordered" evidence="3">
    <location>
        <begin position="101"/>
        <end position="144"/>
    </location>
</feature>
<feature type="compositionally biased region" description="Polar residues" evidence="3">
    <location>
        <begin position="134"/>
        <end position="144"/>
    </location>
</feature>
<reference evidence="5 6" key="1">
    <citation type="submission" date="2017-03" db="EMBL/GenBank/DDBJ databases">
        <title>Genomes of endolithic fungi from Antarctica.</title>
        <authorList>
            <person name="Coleine C."/>
            <person name="Masonjones S."/>
            <person name="Stajich J.E."/>
        </authorList>
    </citation>
    <scope>NUCLEOTIDE SEQUENCE [LARGE SCALE GENOMIC DNA]</scope>
    <source>
        <strain evidence="5 6">CCFEE 5187</strain>
    </source>
</reference>
<evidence type="ECO:0000313" key="5">
    <source>
        <dbReference type="EMBL" id="TKA50513.1"/>
    </source>
</evidence>
<feature type="compositionally biased region" description="Basic and acidic residues" evidence="3">
    <location>
        <begin position="504"/>
        <end position="518"/>
    </location>
</feature>
<feature type="region of interest" description="Disordered" evidence="3">
    <location>
        <begin position="316"/>
        <end position="337"/>
    </location>
</feature>
<dbReference type="GO" id="GO:0008061">
    <property type="term" value="F:chitin binding"/>
    <property type="evidence" value="ECO:0007669"/>
    <property type="project" value="UniProtKB-UniRule"/>
</dbReference>
<proteinExistence type="predicted"/>
<comment type="caution">
    <text evidence="5">The sequence shown here is derived from an EMBL/GenBank/DDBJ whole genome shotgun (WGS) entry which is preliminary data.</text>
</comment>
<dbReference type="EMBL" id="NAJN01002615">
    <property type="protein sequence ID" value="TKA50513.1"/>
    <property type="molecule type" value="Genomic_DNA"/>
</dbReference>
<feature type="region of interest" description="Disordered" evidence="3">
    <location>
        <begin position="495"/>
        <end position="537"/>
    </location>
</feature>
<dbReference type="InterPro" id="IPR001002">
    <property type="entry name" value="Chitin-bd_1"/>
</dbReference>
<evidence type="ECO:0000256" key="3">
    <source>
        <dbReference type="SAM" id="MobiDB-lite"/>
    </source>
</evidence>
<feature type="compositionally biased region" description="Polar residues" evidence="3">
    <location>
        <begin position="1"/>
        <end position="18"/>
    </location>
</feature>
<dbReference type="Pfam" id="PF00187">
    <property type="entry name" value="Chitin_bind_1"/>
    <property type="match status" value="1"/>
</dbReference>
<dbReference type="Proteomes" id="UP000308768">
    <property type="component" value="Unassembled WGS sequence"/>
</dbReference>
<organism evidence="5 6">
    <name type="scientific">Cryomyces minteri</name>
    <dbReference type="NCBI Taxonomy" id="331657"/>
    <lineage>
        <taxon>Eukaryota</taxon>
        <taxon>Fungi</taxon>
        <taxon>Dikarya</taxon>
        <taxon>Ascomycota</taxon>
        <taxon>Pezizomycotina</taxon>
        <taxon>Dothideomycetes</taxon>
        <taxon>Dothideomycetes incertae sedis</taxon>
        <taxon>Cryomyces</taxon>
    </lineage>
</organism>
<dbReference type="Gene3D" id="3.30.60.10">
    <property type="entry name" value="Endochitinase-like"/>
    <property type="match status" value="2"/>
</dbReference>
<gene>
    <name evidence="5" type="ORF">B0A49_13399</name>
</gene>
<feature type="region of interest" description="Disordered" evidence="3">
    <location>
        <begin position="1"/>
        <end position="35"/>
    </location>
</feature>
<feature type="disulfide bond" evidence="2">
    <location>
        <begin position="579"/>
        <end position="593"/>
    </location>
</feature>
<protein>
    <recommendedName>
        <fullName evidence="4">Chitin-binding type-1 domain-containing protein</fullName>
    </recommendedName>
</protein>
<comment type="caution">
    <text evidence="2">Lacks conserved residue(s) required for the propagation of feature annotation.</text>
</comment>
<accession>A0A4U0VMR6</accession>
<dbReference type="InterPro" id="IPR036861">
    <property type="entry name" value="Endochitinase-like_sf"/>
</dbReference>
<dbReference type="OrthoDB" id="5985073at2759"/>
<feature type="domain" description="Chitin-binding type-1" evidence="4">
    <location>
        <begin position="560"/>
        <end position="608"/>
    </location>
</feature>
<feature type="non-terminal residue" evidence="5">
    <location>
        <position position="1"/>
    </location>
</feature>